<dbReference type="PROSITE" id="PS00108">
    <property type="entry name" value="PROTEIN_KINASE_ST"/>
    <property type="match status" value="1"/>
</dbReference>
<dbReference type="Gene3D" id="3.30.200.20">
    <property type="entry name" value="Phosphorylase Kinase, domain 1"/>
    <property type="match status" value="1"/>
</dbReference>
<evidence type="ECO:0000256" key="8">
    <source>
        <dbReference type="SAM" id="MobiDB-lite"/>
    </source>
</evidence>
<keyword evidence="3" id="KW-0808">Transferase</keyword>
<dbReference type="PROSITE" id="PS50011">
    <property type="entry name" value="PROTEIN_KINASE_DOM"/>
    <property type="match status" value="1"/>
</dbReference>
<feature type="compositionally biased region" description="Low complexity" evidence="8">
    <location>
        <begin position="293"/>
        <end position="302"/>
    </location>
</feature>
<evidence type="ECO:0000256" key="5">
    <source>
        <dbReference type="ARBA" id="ARBA00022777"/>
    </source>
</evidence>
<dbReference type="SMART" id="SM00220">
    <property type="entry name" value="S_TKc"/>
    <property type="match status" value="1"/>
</dbReference>
<dbReference type="EMBL" id="BAAAPB010000003">
    <property type="protein sequence ID" value="GAA1967077.1"/>
    <property type="molecule type" value="Genomic_DNA"/>
</dbReference>
<evidence type="ECO:0000256" key="9">
    <source>
        <dbReference type="SAM" id="Phobius"/>
    </source>
</evidence>
<reference evidence="12" key="1">
    <citation type="journal article" date="2019" name="Int. J. Syst. Evol. Microbiol.">
        <title>The Global Catalogue of Microorganisms (GCM) 10K type strain sequencing project: providing services to taxonomists for standard genome sequencing and annotation.</title>
        <authorList>
            <consortium name="The Broad Institute Genomics Platform"/>
            <consortium name="The Broad Institute Genome Sequencing Center for Infectious Disease"/>
            <person name="Wu L."/>
            <person name="Ma J."/>
        </authorList>
    </citation>
    <scope>NUCLEOTIDE SEQUENCE [LARGE SCALE GENOMIC DNA]</scope>
    <source>
        <strain evidence="12">JCM 15309</strain>
    </source>
</reference>
<feature type="transmembrane region" description="Helical" evidence="9">
    <location>
        <begin position="312"/>
        <end position="332"/>
    </location>
</feature>
<evidence type="ECO:0000259" key="10">
    <source>
        <dbReference type="PROSITE" id="PS50011"/>
    </source>
</evidence>
<protein>
    <recommendedName>
        <fullName evidence="1">non-specific serine/threonine protein kinase</fullName>
        <ecNumber evidence="1">2.7.11.1</ecNumber>
    </recommendedName>
</protein>
<keyword evidence="9" id="KW-1133">Transmembrane helix</keyword>
<dbReference type="Gene3D" id="1.10.510.10">
    <property type="entry name" value="Transferase(Phosphotransferase) domain 1"/>
    <property type="match status" value="1"/>
</dbReference>
<keyword evidence="12" id="KW-1185">Reference proteome</keyword>
<dbReference type="EC" id="2.7.11.1" evidence="1"/>
<dbReference type="Proteomes" id="UP001500571">
    <property type="component" value="Unassembled WGS sequence"/>
</dbReference>
<comment type="caution">
    <text evidence="11">The sequence shown here is derived from an EMBL/GenBank/DDBJ whole genome shotgun (WGS) entry which is preliminary data.</text>
</comment>
<gene>
    <name evidence="11" type="ORF">GCM10009798_29270</name>
</gene>
<evidence type="ECO:0000313" key="12">
    <source>
        <dbReference type="Proteomes" id="UP001500571"/>
    </source>
</evidence>
<keyword evidence="9" id="KW-0472">Membrane</keyword>
<keyword evidence="4 7" id="KW-0547">Nucleotide-binding</keyword>
<feature type="binding site" evidence="7">
    <location>
        <position position="42"/>
    </location>
    <ligand>
        <name>ATP</name>
        <dbReference type="ChEBI" id="CHEBI:30616"/>
    </ligand>
</feature>
<proteinExistence type="predicted"/>
<keyword evidence="2" id="KW-0723">Serine/threonine-protein kinase</keyword>
<accession>A0ABP5CPZ1</accession>
<dbReference type="InterPro" id="IPR017441">
    <property type="entry name" value="Protein_kinase_ATP_BS"/>
</dbReference>
<dbReference type="RefSeq" id="WP_344045973.1">
    <property type="nucleotide sequence ID" value="NZ_BAAAPB010000003.1"/>
</dbReference>
<keyword evidence="5" id="KW-0418">Kinase</keyword>
<dbReference type="InterPro" id="IPR011009">
    <property type="entry name" value="Kinase-like_dom_sf"/>
</dbReference>
<organism evidence="11 12">
    <name type="scientific">Nocardioides panacihumi</name>
    <dbReference type="NCBI Taxonomy" id="400774"/>
    <lineage>
        <taxon>Bacteria</taxon>
        <taxon>Bacillati</taxon>
        <taxon>Actinomycetota</taxon>
        <taxon>Actinomycetes</taxon>
        <taxon>Propionibacteriales</taxon>
        <taxon>Nocardioidaceae</taxon>
        <taxon>Nocardioides</taxon>
    </lineage>
</organism>
<dbReference type="PANTHER" id="PTHR43289:SF6">
    <property type="entry name" value="SERINE_THREONINE-PROTEIN KINASE NEKL-3"/>
    <property type="match status" value="1"/>
</dbReference>
<feature type="compositionally biased region" description="Pro residues" evidence="8">
    <location>
        <begin position="279"/>
        <end position="292"/>
    </location>
</feature>
<evidence type="ECO:0000256" key="4">
    <source>
        <dbReference type="ARBA" id="ARBA00022741"/>
    </source>
</evidence>
<evidence type="ECO:0000256" key="2">
    <source>
        <dbReference type="ARBA" id="ARBA00022527"/>
    </source>
</evidence>
<dbReference type="InterPro" id="IPR008271">
    <property type="entry name" value="Ser/Thr_kinase_AS"/>
</dbReference>
<keyword evidence="6 7" id="KW-0067">ATP-binding</keyword>
<dbReference type="PANTHER" id="PTHR43289">
    <property type="entry name" value="MITOGEN-ACTIVATED PROTEIN KINASE KINASE KINASE 20-RELATED"/>
    <property type="match status" value="1"/>
</dbReference>
<evidence type="ECO:0000256" key="1">
    <source>
        <dbReference type="ARBA" id="ARBA00012513"/>
    </source>
</evidence>
<keyword evidence="9" id="KW-0812">Transmembrane</keyword>
<feature type="compositionally biased region" description="Low complexity" evidence="8">
    <location>
        <begin position="340"/>
        <end position="374"/>
    </location>
</feature>
<sequence length="473" mass="49591">MVTVESELVAGRYQLIREVGRGGMGAVWLAHDELLGRDVALKRLGQVHGQQNQVRAHREAQLAARLSHPNVVTVFDLAEDHETRWLVMEYVEGTTLSRLAVESGGLPHEQVTEIIRQAAEALRVAHEAGIVHRDVKPSNLIVGPDGTSTKLTDFGIARGAADDTLTATGMLTGSPAYIAPEVASGGMATPASDVWSLGGSLFQALTGRPPYDLGDNILAGLVRIVHEEPPRLADGSGALGTVLAATMVKEPERRWTAAQICAFLDTGETDETRPLPPLPAAPLIAPPPPPLPAYQSAPAASPARAPARRHPLLWPAAAALAVLTLVLGAWLLGRSGSGSSGDQARPPASSPGTTSATTGRPSSASSAAPSGPTADGMTGFINDYLGTVTTDPRAAFAMLTPAFQEASGGYSTYHSWWAPIHGASLSDVRADPGAMTVSYHVVYDGPHSRPSSDDVKLKLVYDSGHYLIDGEPK</sequence>
<dbReference type="CDD" id="cd14014">
    <property type="entry name" value="STKc_PknB_like"/>
    <property type="match status" value="1"/>
</dbReference>
<feature type="domain" description="Protein kinase" evidence="10">
    <location>
        <begin position="13"/>
        <end position="264"/>
    </location>
</feature>
<dbReference type="InterPro" id="IPR000719">
    <property type="entry name" value="Prot_kinase_dom"/>
</dbReference>
<evidence type="ECO:0000256" key="6">
    <source>
        <dbReference type="ARBA" id="ARBA00022840"/>
    </source>
</evidence>
<feature type="region of interest" description="Disordered" evidence="8">
    <location>
        <begin position="336"/>
        <end position="374"/>
    </location>
</feature>
<dbReference type="Pfam" id="PF00069">
    <property type="entry name" value="Pkinase"/>
    <property type="match status" value="1"/>
</dbReference>
<evidence type="ECO:0000313" key="11">
    <source>
        <dbReference type="EMBL" id="GAA1967077.1"/>
    </source>
</evidence>
<evidence type="ECO:0000256" key="3">
    <source>
        <dbReference type="ARBA" id="ARBA00022679"/>
    </source>
</evidence>
<name>A0ABP5CPZ1_9ACTN</name>
<feature type="region of interest" description="Disordered" evidence="8">
    <location>
        <begin position="279"/>
        <end position="302"/>
    </location>
</feature>
<dbReference type="PROSITE" id="PS00107">
    <property type="entry name" value="PROTEIN_KINASE_ATP"/>
    <property type="match status" value="1"/>
</dbReference>
<dbReference type="SUPFAM" id="SSF56112">
    <property type="entry name" value="Protein kinase-like (PK-like)"/>
    <property type="match status" value="1"/>
</dbReference>
<evidence type="ECO:0000256" key="7">
    <source>
        <dbReference type="PROSITE-ProRule" id="PRU10141"/>
    </source>
</evidence>